<dbReference type="PANTHER" id="PTHR46355:SF1">
    <property type="entry name" value="STING ER EXIT PROTEIN"/>
    <property type="match status" value="1"/>
</dbReference>
<reference evidence="4 5" key="1">
    <citation type="submission" date="2019-03" db="EMBL/GenBank/DDBJ databases">
        <title>Rhodosporidium diobovatum UCD-FST 08-225 genome sequencing, assembly, and annotation.</title>
        <authorList>
            <person name="Fakankun I.U."/>
            <person name="Fristensky B."/>
            <person name="Levin D.B."/>
        </authorList>
    </citation>
    <scope>NUCLEOTIDE SEQUENCE [LARGE SCALE GENOMIC DNA]</scope>
    <source>
        <strain evidence="4 5">UCD-FST 08-225</strain>
    </source>
</reference>
<dbReference type="InterPro" id="IPR057965">
    <property type="entry name" value="STEEP1_dom"/>
</dbReference>
<feature type="region of interest" description="Disordered" evidence="2">
    <location>
        <begin position="162"/>
        <end position="194"/>
    </location>
</feature>
<organism evidence="4 5">
    <name type="scientific">Rhodotorula diobovata</name>
    <dbReference type="NCBI Taxonomy" id="5288"/>
    <lineage>
        <taxon>Eukaryota</taxon>
        <taxon>Fungi</taxon>
        <taxon>Dikarya</taxon>
        <taxon>Basidiomycota</taxon>
        <taxon>Pucciniomycotina</taxon>
        <taxon>Microbotryomycetes</taxon>
        <taxon>Sporidiobolales</taxon>
        <taxon>Sporidiobolaceae</taxon>
        <taxon>Rhodotorula</taxon>
    </lineage>
</organism>
<feature type="domain" description="STEEP1" evidence="3">
    <location>
        <begin position="18"/>
        <end position="159"/>
    </location>
</feature>
<feature type="compositionally biased region" description="Gly residues" evidence="2">
    <location>
        <begin position="179"/>
        <end position="188"/>
    </location>
</feature>
<evidence type="ECO:0000313" key="5">
    <source>
        <dbReference type="Proteomes" id="UP000311382"/>
    </source>
</evidence>
<name>A0A5C5G2K1_9BASI</name>
<evidence type="ECO:0000259" key="3">
    <source>
        <dbReference type="Pfam" id="PF25809"/>
    </source>
</evidence>
<comment type="similarity">
    <text evidence="1">Belongs to the STEEP1 family.</text>
</comment>
<dbReference type="GO" id="GO:0005737">
    <property type="term" value="C:cytoplasm"/>
    <property type="evidence" value="ECO:0007669"/>
    <property type="project" value="GOC"/>
</dbReference>
<evidence type="ECO:0000256" key="1">
    <source>
        <dbReference type="ARBA" id="ARBA00024205"/>
    </source>
</evidence>
<comment type="caution">
    <text evidence="4">The sequence shown here is derived from an EMBL/GenBank/DDBJ whole genome shotgun (WGS) entry which is preliminary data.</text>
</comment>
<accession>A0A5C5G2K1</accession>
<dbReference type="OrthoDB" id="418131at2759"/>
<evidence type="ECO:0000313" key="4">
    <source>
        <dbReference type="EMBL" id="TNY23380.1"/>
    </source>
</evidence>
<protein>
    <recommendedName>
        <fullName evidence="3">STEEP1 domain-containing protein</fullName>
    </recommendedName>
</protein>
<dbReference type="PANTHER" id="PTHR46355">
    <property type="entry name" value="UPF0428 PROTEIN CXORF56"/>
    <property type="match status" value="1"/>
</dbReference>
<dbReference type="InterPro" id="IPR029704">
    <property type="entry name" value="STEEP-like"/>
</dbReference>
<dbReference type="GO" id="GO:0006888">
    <property type="term" value="P:endoplasmic reticulum to Golgi vesicle-mediated transport"/>
    <property type="evidence" value="ECO:0007669"/>
    <property type="project" value="TreeGrafter"/>
</dbReference>
<dbReference type="Proteomes" id="UP000311382">
    <property type="component" value="Unassembled WGS sequence"/>
</dbReference>
<dbReference type="STRING" id="5288.A0A5C5G2K1"/>
<dbReference type="EMBL" id="SOZI01000012">
    <property type="protein sequence ID" value="TNY23380.1"/>
    <property type="molecule type" value="Genomic_DNA"/>
</dbReference>
<proteinExistence type="inferred from homology"/>
<gene>
    <name evidence="4" type="ORF">DMC30DRAFT_414249</name>
</gene>
<keyword evidence="5" id="KW-1185">Reference proteome</keyword>
<dbReference type="Pfam" id="PF25809">
    <property type="entry name" value="STEEP1"/>
    <property type="match status" value="1"/>
</dbReference>
<dbReference type="AlphaFoldDB" id="A0A5C5G2K1"/>
<sequence>MAKGGGRHAISQSKEDSGADNLHVHYCLCGEFLLVLDSPLSALPRRPADASLVLPNSGPSQRVYKLNVSQVGKDLVKPDAVKAAEGDTLVGGSRAYGAAGREGNGVLVNREGGFEFQRRLFCPRCQLQVGYETAPGEGQRGPATFILPGALSNVQNQAPVDAFGEPTTTEAGPVAGTEGSAGGGGAGGETVAAA</sequence>
<dbReference type="GO" id="GO:0090158">
    <property type="term" value="P:endoplasmic reticulum membrane organization"/>
    <property type="evidence" value="ECO:0007669"/>
    <property type="project" value="TreeGrafter"/>
</dbReference>
<evidence type="ECO:0000256" key="2">
    <source>
        <dbReference type="SAM" id="MobiDB-lite"/>
    </source>
</evidence>